<dbReference type="PANTHER" id="PTHR22911">
    <property type="entry name" value="ACYL-MALONYL CONDENSING ENZYME-RELATED"/>
    <property type="match status" value="1"/>
</dbReference>
<dbReference type="EMBL" id="CAXIEN010000081">
    <property type="protein sequence ID" value="CAL1274888.1"/>
    <property type="molecule type" value="Genomic_DNA"/>
</dbReference>
<dbReference type="GO" id="GO:0016020">
    <property type="term" value="C:membrane"/>
    <property type="evidence" value="ECO:0007669"/>
    <property type="project" value="UniProtKB-SubCell"/>
</dbReference>
<keyword evidence="2 5" id="KW-0812">Transmembrane</keyword>
<feature type="transmembrane region" description="Helical" evidence="5">
    <location>
        <begin position="48"/>
        <end position="69"/>
    </location>
</feature>
<dbReference type="AlphaFoldDB" id="A0AAV1ZSR5"/>
<dbReference type="InterPro" id="IPR037185">
    <property type="entry name" value="EmrE-like"/>
</dbReference>
<reference evidence="7 8" key="1">
    <citation type="submission" date="2024-04" db="EMBL/GenBank/DDBJ databases">
        <authorList>
            <person name="Rising A."/>
            <person name="Reimegard J."/>
            <person name="Sonavane S."/>
            <person name="Akerstrom W."/>
            <person name="Nylinder S."/>
            <person name="Hedman E."/>
            <person name="Kallberg Y."/>
        </authorList>
    </citation>
    <scope>NUCLEOTIDE SEQUENCE [LARGE SCALE GENOMIC DNA]</scope>
</reference>
<feature type="transmembrane region" description="Helical" evidence="5">
    <location>
        <begin position="81"/>
        <end position="97"/>
    </location>
</feature>
<sequence length="356" mass="39924">MICFEGFLQLYYRYNRYKMLNRRKTFQIPHVSPQPDLKDKTDKSKFSVFKGLLLAMLSGVFYSAAAVIVKQMKNMHPGQLSVYRFIAILAMSLPQTIKCGENPFGPKDLRLLLVLRGIFGATNLFLNFLAFRYLPLGEAAVIIFSVPVFVTVAARIFLKEPCGIFQSVTVILTVIGIIFTAKLPSRMMGKSFVYTSENIFGLLAAVGSLLFSTCRFIVIRKVKSVHHAVIMFNFGWVAIIETVSLTFLIGDFQWHKCGIQSFYILLLGLLSYAGQTLLTMALQCELAGPVSTMRAAADIVLAFIWQTFLFHDIPDSFSIIGAILVGFSVIFVGLRKWVSSLPEDSPLHKKLQWVVS</sequence>
<comment type="caution">
    <text evidence="7">The sequence shown here is derived from an EMBL/GenBank/DDBJ whole genome shotgun (WGS) entry which is preliminary data.</text>
</comment>
<evidence type="ECO:0000313" key="7">
    <source>
        <dbReference type="EMBL" id="CAL1274888.1"/>
    </source>
</evidence>
<organism evidence="7 8">
    <name type="scientific">Larinioides sclopetarius</name>
    <dbReference type="NCBI Taxonomy" id="280406"/>
    <lineage>
        <taxon>Eukaryota</taxon>
        <taxon>Metazoa</taxon>
        <taxon>Ecdysozoa</taxon>
        <taxon>Arthropoda</taxon>
        <taxon>Chelicerata</taxon>
        <taxon>Arachnida</taxon>
        <taxon>Araneae</taxon>
        <taxon>Araneomorphae</taxon>
        <taxon>Entelegynae</taxon>
        <taxon>Araneoidea</taxon>
        <taxon>Araneidae</taxon>
        <taxon>Larinioides</taxon>
    </lineage>
</organism>
<evidence type="ECO:0000256" key="2">
    <source>
        <dbReference type="ARBA" id="ARBA00022692"/>
    </source>
</evidence>
<feature type="transmembrane region" description="Helical" evidence="5">
    <location>
        <begin position="109"/>
        <end position="133"/>
    </location>
</feature>
<dbReference type="InterPro" id="IPR000620">
    <property type="entry name" value="EamA_dom"/>
</dbReference>
<evidence type="ECO:0000256" key="4">
    <source>
        <dbReference type="ARBA" id="ARBA00023136"/>
    </source>
</evidence>
<feature type="transmembrane region" description="Helical" evidence="5">
    <location>
        <begin position="262"/>
        <end position="282"/>
    </location>
</feature>
<accession>A0AAV1ZSR5</accession>
<name>A0AAV1ZSR5_9ARAC</name>
<feature type="transmembrane region" description="Helical" evidence="5">
    <location>
        <begin position="139"/>
        <end position="158"/>
    </location>
</feature>
<dbReference type="PANTHER" id="PTHR22911:SF6">
    <property type="entry name" value="SOLUTE CARRIER FAMILY 35 MEMBER G1"/>
    <property type="match status" value="1"/>
</dbReference>
<feature type="domain" description="EamA" evidence="6">
    <location>
        <begin position="50"/>
        <end position="180"/>
    </location>
</feature>
<feature type="transmembrane region" description="Helical" evidence="5">
    <location>
        <begin position="230"/>
        <end position="250"/>
    </location>
</feature>
<feature type="transmembrane region" description="Helical" evidence="5">
    <location>
        <begin position="317"/>
        <end position="334"/>
    </location>
</feature>
<proteinExistence type="predicted"/>
<keyword evidence="4 5" id="KW-0472">Membrane</keyword>
<gene>
    <name evidence="7" type="ORF">LARSCL_LOCUS7760</name>
</gene>
<evidence type="ECO:0000259" key="6">
    <source>
        <dbReference type="Pfam" id="PF00892"/>
    </source>
</evidence>
<evidence type="ECO:0000256" key="5">
    <source>
        <dbReference type="SAM" id="Phobius"/>
    </source>
</evidence>
<evidence type="ECO:0000256" key="3">
    <source>
        <dbReference type="ARBA" id="ARBA00022989"/>
    </source>
</evidence>
<evidence type="ECO:0000256" key="1">
    <source>
        <dbReference type="ARBA" id="ARBA00004141"/>
    </source>
</evidence>
<feature type="transmembrane region" description="Helical" evidence="5">
    <location>
        <begin position="163"/>
        <end position="179"/>
    </location>
</feature>
<evidence type="ECO:0000313" key="8">
    <source>
        <dbReference type="Proteomes" id="UP001497382"/>
    </source>
</evidence>
<dbReference type="SUPFAM" id="SSF103481">
    <property type="entry name" value="Multidrug resistance efflux transporter EmrE"/>
    <property type="match status" value="1"/>
</dbReference>
<keyword evidence="3 5" id="KW-1133">Transmembrane helix</keyword>
<keyword evidence="8" id="KW-1185">Reference proteome</keyword>
<dbReference type="Proteomes" id="UP001497382">
    <property type="component" value="Unassembled WGS sequence"/>
</dbReference>
<feature type="transmembrane region" description="Helical" evidence="5">
    <location>
        <begin position="199"/>
        <end position="218"/>
    </location>
</feature>
<protein>
    <recommendedName>
        <fullName evidence="6">EamA domain-containing protein</fullName>
    </recommendedName>
</protein>
<comment type="subcellular location">
    <subcellularLocation>
        <location evidence="1">Membrane</location>
        <topology evidence="1">Multi-pass membrane protein</topology>
    </subcellularLocation>
</comment>
<dbReference type="Pfam" id="PF00892">
    <property type="entry name" value="EamA"/>
    <property type="match status" value="1"/>
</dbReference>